<dbReference type="AlphaFoldDB" id="A0ABD7X3S1"/>
<evidence type="ECO:0000256" key="2">
    <source>
        <dbReference type="ARBA" id="ARBA00022692"/>
    </source>
</evidence>
<evidence type="ECO:0000313" key="7">
    <source>
        <dbReference type="EMBL" id="WEA47295.1"/>
    </source>
</evidence>
<protein>
    <submittedName>
        <fullName evidence="7">Phage holin family protein</fullName>
    </submittedName>
</protein>
<evidence type="ECO:0000256" key="6">
    <source>
        <dbReference type="SAM" id="Phobius"/>
    </source>
</evidence>
<keyword evidence="4 6" id="KW-0472">Membrane</keyword>
<evidence type="ECO:0000256" key="1">
    <source>
        <dbReference type="ARBA" id="ARBA00004141"/>
    </source>
</evidence>
<keyword evidence="2 6" id="KW-0812">Transmembrane</keyword>
<organism evidence="7 8">
    <name type="scientific">Priestia aryabhattai</name>
    <name type="common">Bacillus aryabhattai</name>
    <dbReference type="NCBI Taxonomy" id="412384"/>
    <lineage>
        <taxon>Bacteria</taxon>
        <taxon>Bacillati</taxon>
        <taxon>Bacillota</taxon>
        <taxon>Bacilli</taxon>
        <taxon>Bacillales</taxon>
        <taxon>Bacillaceae</taxon>
        <taxon>Priestia</taxon>
    </lineage>
</organism>
<reference evidence="7 8" key="1">
    <citation type="submission" date="2023-02" db="EMBL/GenBank/DDBJ databases">
        <title>Complete genome sequence of Priestia aryabhattai G5MAi6, a methanol-tolerant strain isolated from tap water in Hong Kong.</title>
        <authorList>
            <person name="Leung K.M."/>
            <person name="Lai G.K.K."/>
            <person name="Griffin S.D.J."/>
        </authorList>
    </citation>
    <scope>NUCLEOTIDE SEQUENCE [LARGE SCALE GENOMIC DNA]</scope>
    <source>
        <strain evidence="7 8">G5MAi6</strain>
        <plasmid evidence="7 8">pG5MAi6_3</plasmid>
    </source>
</reference>
<dbReference type="InterPro" id="IPR006480">
    <property type="entry name" value="Phage_holin_4_1"/>
</dbReference>
<evidence type="ECO:0000256" key="5">
    <source>
        <dbReference type="ARBA" id="ARBA00023600"/>
    </source>
</evidence>
<dbReference type="Pfam" id="PF05105">
    <property type="entry name" value="Phage_holin_4_1"/>
    <property type="match status" value="1"/>
</dbReference>
<keyword evidence="3 6" id="KW-1133">Transmembrane helix</keyword>
<feature type="transmembrane region" description="Helical" evidence="6">
    <location>
        <begin position="62"/>
        <end position="93"/>
    </location>
</feature>
<evidence type="ECO:0000256" key="4">
    <source>
        <dbReference type="ARBA" id="ARBA00023136"/>
    </source>
</evidence>
<dbReference type="Proteomes" id="UP001220217">
    <property type="component" value="Plasmid pG5MAi6_3"/>
</dbReference>
<dbReference type="GO" id="GO:0016020">
    <property type="term" value="C:membrane"/>
    <property type="evidence" value="ECO:0007669"/>
    <property type="project" value="UniProtKB-SubCell"/>
</dbReference>
<feature type="transmembrane region" description="Helical" evidence="6">
    <location>
        <begin position="16"/>
        <end position="41"/>
    </location>
</feature>
<gene>
    <name evidence="7" type="ORF">PWO00_28380</name>
</gene>
<evidence type="ECO:0000256" key="3">
    <source>
        <dbReference type="ARBA" id="ARBA00022989"/>
    </source>
</evidence>
<sequence length="137" mass="15387">MTDLIIQAGEWERVQIYLFGTVKFMDFLALLMLLDIITGLMKAVKNKRLRSRKALYGYARKIGVYVAIIVANIIDQVFGFNGAVTTATVLFYIGNELLSIVENLAQIGVKVPTIITDKLHVIQNEEDADPVKKEEVK</sequence>
<comment type="subcellular location">
    <subcellularLocation>
        <location evidence="1">Membrane</location>
        <topology evidence="1">Multi-pass membrane protein</topology>
    </subcellularLocation>
</comment>
<geneLocation type="plasmid" evidence="7 8">
    <name>pG5MAi6_3</name>
</geneLocation>
<accession>A0ABD7X3S1</accession>
<dbReference type="RefSeq" id="WP_275037795.1">
    <property type="nucleotide sequence ID" value="NZ_CP118721.1"/>
</dbReference>
<name>A0ABD7X3S1_PRIAR</name>
<dbReference type="NCBIfam" id="TIGR01593">
    <property type="entry name" value="holin_tox_secr"/>
    <property type="match status" value="1"/>
</dbReference>
<proteinExistence type="inferred from homology"/>
<evidence type="ECO:0000313" key="8">
    <source>
        <dbReference type="Proteomes" id="UP001220217"/>
    </source>
</evidence>
<comment type="similarity">
    <text evidence="5">Belongs to the bacteriophage holin family. Cp-1 holin subfamily.</text>
</comment>
<keyword evidence="7" id="KW-0614">Plasmid</keyword>
<dbReference type="EMBL" id="CP118721">
    <property type="protein sequence ID" value="WEA47295.1"/>
    <property type="molecule type" value="Genomic_DNA"/>
</dbReference>